<dbReference type="OrthoDB" id="489126at2"/>
<dbReference type="EMBL" id="MRCB01000018">
    <property type="protein sequence ID" value="OKH21706.1"/>
    <property type="molecule type" value="Genomic_DNA"/>
</dbReference>
<keyword evidence="2" id="KW-1185">Reference proteome</keyword>
<proteinExistence type="predicted"/>
<dbReference type="STRING" id="1921803.NIES593_14835"/>
<comment type="caution">
    <text evidence="1">The sequence shown here is derived from an EMBL/GenBank/DDBJ whole genome shotgun (WGS) entry which is preliminary data.</text>
</comment>
<name>A0A1U7HDP9_9CYAN</name>
<evidence type="ECO:0000313" key="1">
    <source>
        <dbReference type="EMBL" id="OKH21706.1"/>
    </source>
</evidence>
<dbReference type="AlphaFoldDB" id="A0A1U7HDP9"/>
<protein>
    <recommendedName>
        <fullName evidence="3">SPOR domain-containing protein</fullName>
    </recommendedName>
</protein>
<organism evidence="1 2">
    <name type="scientific">Hydrococcus rivularis NIES-593</name>
    <dbReference type="NCBI Taxonomy" id="1921803"/>
    <lineage>
        <taxon>Bacteria</taxon>
        <taxon>Bacillati</taxon>
        <taxon>Cyanobacteriota</taxon>
        <taxon>Cyanophyceae</taxon>
        <taxon>Pleurocapsales</taxon>
        <taxon>Hydrococcaceae</taxon>
        <taxon>Hydrococcus</taxon>
    </lineage>
</organism>
<dbReference type="RefSeq" id="WP_073600327.1">
    <property type="nucleotide sequence ID" value="NZ_MRCB01000018.1"/>
</dbReference>
<dbReference type="Proteomes" id="UP000186868">
    <property type="component" value="Unassembled WGS sequence"/>
</dbReference>
<reference evidence="1 2" key="1">
    <citation type="submission" date="2016-11" db="EMBL/GenBank/DDBJ databases">
        <title>Draft Genome Sequences of Nine Cyanobacterial Strains from Diverse Habitats.</title>
        <authorList>
            <person name="Zhu T."/>
            <person name="Hou S."/>
            <person name="Lu X."/>
            <person name="Hess W.R."/>
        </authorList>
    </citation>
    <scope>NUCLEOTIDE SEQUENCE [LARGE SCALE GENOMIC DNA]</scope>
    <source>
        <strain evidence="1 2">NIES-593</strain>
    </source>
</reference>
<accession>A0A1U7HDP9</accession>
<evidence type="ECO:0008006" key="3">
    <source>
        <dbReference type="Google" id="ProtNLM"/>
    </source>
</evidence>
<sequence>MQTETNRIERNLSDGTEASRPLWYLVRHLPNFQRVTIARFLSRAAAEAHLRFLAQRFPEASYAVVFDRPVVDR</sequence>
<gene>
    <name evidence="1" type="ORF">NIES593_14835</name>
</gene>
<evidence type="ECO:0000313" key="2">
    <source>
        <dbReference type="Proteomes" id="UP000186868"/>
    </source>
</evidence>